<feature type="domain" description="ATP-grasp" evidence="14">
    <location>
        <begin position="54"/>
        <end position="245"/>
    </location>
</feature>
<keyword evidence="17" id="KW-1185">Reference proteome</keyword>
<dbReference type="EMBL" id="PYAX01000022">
    <property type="protein sequence ID" value="PSL51005.1"/>
    <property type="molecule type" value="Genomic_DNA"/>
</dbReference>
<dbReference type="GO" id="GO:0006526">
    <property type="term" value="P:L-arginine biosynthetic process"/>
    <property type="evidence" value="ECO:0007669"/>
    <property type="project" value="UniProtKB-KW"/>
</dbReference>
<keyword evidence="11" id="KW-0464">Manganese</keyword>
<dbReference type="GO" id="GO:0044205">
    <property type="term" value="P:'de novo' UMP biosynthetic process"/>
    <property type="evidence" value="ECO:0007669"/>
    <property type="project" value="UniProtKB-UniPathway"/>
</dbReference>
<reference evidence="16 17" key="1">
    <citation type="submission" date="2018-03" db="EMBL/GenBank/DDBJ databases">
        <title>Genomic Encyclopedia of Type Strains, Phase III (KMG-III): the genomes of soil and plant-associated and newly described type strains.</title>
        <authorList>
            <person name="Whitman W."/>
        </authorList>
    </citation>
    <scope>NUCLEOTIDE SEQUENCE [LARGE SCALE GENOMIC DNA]</scope>
    <source>
        <strain evidence="16 17">CGMCC 4.7097</strain>
    </source>
</reference>
<keyword evidence="3" id="KW-0055">Arginine biosynthesis</keyword>
<evidence type="ECO:0000256" key="8">
    <source>
        <dbReference type="ARBA" id="ARBA00022840"/>
    </source>
</evidence>
<dbReference type="SUPFAM" id="SSF56059">
    <property type="entry name" value="Glutathione synthetase ATP-binding domain-like"/>
    <property type="match status" value="1"/>
</dbReference>
<evidence type="ECO:0000256" key="9">
    <source>
        <dbReference type="ARBA" id="ARBA00022842"/>
    </source>
</evidence>
<keyword evidence="6" id="KW-0479">Metal-binding</keyword>
<dbReference type="InterPro" id="IPR005483">
    <property type="entry name" value="CPSase_dom"/>
</dbReference>
<dbReference type="InterPro" id="IPR036914">
    <property type="entry name" value="MGS-like_dom_sf"/>
</dbReference>
<dbReference type="Proteomes" id="UP000241118">
    <property type="component" value="Unassembled WGS sequence"/>
</dbReference>
<feature type="domain" description="MGS-like" evidence="15">
    <location>
        <begin position="327"/>
        <end position="469"/>
    </location>
</feature>
<keyword evidence="7 13" id="KW-0547">Nucleotide-binding</keyword>
<comment type="catalytic activity">
    <reaction evidence="12">
        <text>hydrogencarbonate + NH4(+) + 2 ATP = carbamoyl phosphate + 2 ADP + phosphate + 2 H(+)</text>
        <dbReference type="Rhea" id="RHEA:18029"/>
        <dbReference type="ChEBI" id="CHEBI:15378"/>
        <dbReference type="ChEBI" id="CHEBI:17544"/>
        <dbReference type="ChEBI" id="CHEBI:28938"/>
        <dbReference type="ChEBI" id="CHEBI:30616"/>
        <dbReference type="ChEBI" id="CHEBI:43474"/>
        <dbReference type="ChEBI" id="CHEBI:58228"/>
        <dbReference type="ChEBI" id="CHEBI:456216"/>
        <dbReference type="EC" id="6.3.4.16"/>
    </reaction>
</comment>
<dbReference type="InterPro" id="IPR005479">
    <property type="entry name" value="CPAse_ATP-bd"/>
</dbReference>
<gene>
    <name evidence="16" type="ORF">B0I31_1221</name>
</gene>
<dbReference type="UniPathway" id="UPA00070">
    <property type="reaction ID" value="UER00115"/>
</dbReference>
<evidence type="ECO:0000256" key="1">
    <source>
        <dbReference type="ARBA" id="ARBA00005077"/>
    </source>
</evidence>
<evidence type="ECO:0000256" key="7">
    <source>
        <dbReference type="ARBA" id="ARBA00022741"/>
    </source>
</evidence>
<protein>
    <submittedName>
        <fullName evidence="16">Carbamoylphosphate synthase large subunit</fullName>
    </submittedName>
</protein>
<dbReference type="PROSITE" id="PS50975">
    <property type="entry name" value="ATP_GRASP"/>
    <property type="match status" value="1"/>
</dbReference>
<dbReference type="Pfam" id="PF02142">
    <property type="entry name" value="MGS"/>
    <property type="match status" value="1"/>
</dbReference>
<proteinExistence type="inferred from homology"/>
<dbReference type="GO" id="GO:0006541">
    <property type="term" value="P:glutamine metabolic process"/>
    <property type="evidence" value="ECO:0007669"/>
    <property type="project" value="TreeGrafter"/>
</dbReference>
<dbReference type="SUPFAM" id="SSF52335">
    <property type="entry name" value="Methylglyoxal synthase-like"/>
    <property type="match status" value="1"/>
</dbReference>
<keyword evidence="8 13" id="KW-0067">ATP-binding</keyword>
<dbReference type="PRINTS" id="PR00098">
    <property type="entry name" value="CPSASE"/>
</dbReference>
<keyword evidence="4" id="KW-0436">Ligase</keyword>
<dbReference type="PROSITE" id="PS00867">
    <property type="entry name" value="CPSASE_2"/>
    <property type="match status" value="1"/>
</dbReference>
<dbReference type="InterPro" id="IPR011607">
    <property type="entry name" value="MGS-like_dom"/>
</dbReference>
<dbReference type="InterPro" id="IPR013815">
    <property type="entry name" value="ATP_grasp_subdomain_1"/>
</dbReference>
<dbReference type="GO" id="GO:0046872">
    <property type="term" value="F:metal ion binding"/>
    <property type="evidence" value="ECO:0007669"/>
    <property type="project" value="UniProtKB-KW"/>
</dbReference>
<keyword evidence="5" id="KW-0028">Amino-acid biosynthesis</keyword>
<evidence type="ECO:0000259" key="15">
    <source>
        <dbReference type="PROSITE" id="PS51855"/>
    </source>
</evidence>
<dbReference type="OrthoDB" id="9804197at2"/>
<organism evidence="16 17">
    <name type="scientific">Saccharothrix carnea</name>
    <dbReference type="NCBI Taxonomy" id="1280637"/>
    <lineage>
        <taxon>Bacteria</taxon>
        <taxon>Bacillati</taxon>
        <taxon>Actinomycetota</taxon>
        <taxon>Actinomycetes</taxon>
        <taxon>Pseudonocardiales</taxon>
        <taxon>Pseudonocardiaceae</taxon>
        <taxon>Saccharothrix</taxon>
    </lineage>
</organism>
<feature type="non-terminal residue" evidence="16">
    <location>
        <position position="1"/>
    </location>
</feature>
<dbReference type="Pfam" id="PF02786">
    <property type="entry name" value="CPSase_L_D2"/>
    <property type="match status" value="1"/>
</dbReference>
<evidence type="ECO:0000259" key="14">
    <source>
        <dbReference type="PROSITE" id="PS50975"/>
    </source>
</evidence>
<evidence type="ECO:0000256" key="4">
    <source>
        <dbReference type="ARBA" id="ARBA00022598"/>
    </source>
</evidence>
<dbReference type="GO" id="GO:0005737">
    <property type="term" value="C:cytoplasm"/>
    <property type="evidence" value="ECO:0007669"/>
    <property type="project" value="TreeGrafter"/>
</dbReference>
<keyword evidence="10" id="KW-0665">Pyrimidine biosynthesis</keyword>
<dbReference type="FunFam" id="3.30.1490.20:FF:000001">
    <property type="entry name" value="Carbamoyl-phosphate synthase large chain"/>
    <property type="match status" value="1"/>
</dbReference>
<sequence>FHSEQRSGTVVGVIVQLGGQTPLGLAQRLADAGVPVVGTPPHAIHLAEERGAFGQVLADAGLPAPKYGMATSFAQAKAIADEIGYPVLVRPSYVLGGRGMEIVYDEETLQGYIQRATEVSPEHPVLVDRFLDDAIEIDVDALYDGNEVFIGGVMEHIEEAGVHSGDSACALPPITLGESDIDAVRRSTLAIAEGIGVRGLLNVQYALKDDVLYVLEANPRASRTVPFVSKATAVPLAKAAARIMLGATVAQLRTEGLLPKTGDGAKLPAHAPVAVKEAVLPFHRFRTPEGKGVDSLLGPEMKSTGEVMGIDVSFGMAYAKSQTASYGSLPTSGRVFVSVANRDKRAMIFPVKRLADLGFEVLATAGTAEVLRRNGIPCTIVRKHFEGADNIVDAILDGTVDMIINTPYGNNGPRIDGYEIRTAAVAKDIPCVTTIQGAAAAVHGIEAAIRGDIGVRPLQALQAALRGDA</sequence>
<dbReference type="InterPro" id="IPR011761">
    <property type="entry name" value="ATP-grasp"/>
</dbReference>
<evidence type="ECO:0000256" key="2">
    <source>
        <dbReference type="ARBA" id="ARBA00009799"/>
    </source>
</evidence>
<evidence type="ECO:0000256" key="12">
    <source>
        <dbReference type="ARBA" id="ARBA00047359"/>
    </source>
</evidence>
<evidence type="ECO:0000256" key="5">
    <source>
        <dbReference type="ARBA" id="ARBA00022605"/>
    </source>
</evidence>
<dbReference type="Gene3D" id="3.30.1490.20">
    <property type="entry name" value="ATP-grasp fold, A domain"/>
    <property type="match status" value="1"/>
</dbReference>
<evidence type="ECO:0000313" key="16">
    <source>
        <dbReference type="EMBL" id="PSL51005.1"/>
    </source>
</evidence>
<dbReference type="PROSITE" id="PS00866">
    <property type="entry name" value="CPSASE_1"/>
    <property type="match status" value="1"/>
</dbReference>
<dbReference type="PROSITE" id="PS51855">
    <property type="entry name" value="MGS"/>
    <property type="match status" value="1"/>
</dbReference>
<evidence type="ECO:0000256" key="10">
    <source>
        <dbReference type="ARBA" id="ARBA00022975"/>
    </source>
</evidence>
<dbReference type="AlphaFoldDB" id="A0A2P8HXX8"/>
<comment type="similarity">
    <text evidence="2">Belongs to the CarB family.</text>
</comment>
<name>A0A2P8HXX8_SACCR</name>
<accession>A0A2P8HXX8</accession>
<evidence type="ECO:0000256" key="13">
    <source>
        <dbReference type="PROSITE-ProRule" id="PRU00409"/>
    </source>
</evidence>
<dbReference type="PANTHER" id="PTHR11405:SF53">
    <property type="entry name" value="CARBAMOYL-PHOSPHATE SYNTHASE [AMMONIA], MITOCHONDRIAL"/>
    <property type="match status" value="1"/>
</dbReference>
<dbReference type="GO" id="GO:0005524">
    <property type="term" value="F:ATP binding"/>
    <property type="evidence" value="ECO:0007669"/>
    <property type="project" value="UniProtKB-UniRule"/>
</dbReference>
<dbReference type="RefSeq" id="WP_146174098.1">
    <property type="nucleotide sequence ID" value="NZ_PYAX01000022.1"/>
</dbReference>
<keyword evidence="9" id="KW-0460">Magnesium</keyword>
<dbReference type="GO" id="GO:0004087">
    <property type="term" value="F:carbamoyl-phosphate synthase (ammonia) activity"/>
    <property type="evidence" value="ECO:0007669"/>
    <property type="project" value="UniProtKB-EC"/>
</dbReference>
<dbReference type="Gene3D" id="3.30.470.20">
    <property type="entry name" value="ATP-grasp fold, B domain"/>
    <property type="match status" value="1"/>
</dbReference>
<comment type="caution">
    <text evidence="16">The sequence shown here is derived from an EMBL/GenBank/DDBJ whole genome shotgun (WGS) entry which is preliminary data.</text>
</comment>
<dbReference type="FunFam" id="3.30.470.20:FF:000014">
    <property type="entry name" value="Carbamoyl-phosphate synthase large chain"/>
    <property type="match status" value="1"/>
</dbReference>
<comment type="pathway">
    <text evidence="1">Amino-acid biosynthesis; L-arginine biosynthesis; carbamoyl phosphate from bicarbonate: step 1/1.</text>
</comment>
<dbReference type="SUPFAM" id="SSF52440">
    <property type="entry name" value="PreATP-grasp domain"/>
    <property type="match status" value="1"/>
</dbReference>
<dbReference type="PANTHER" id="PTHR11405">
    <property type="entry name" value="CARBAMOYLTRANSFERASE FAMILY MEMBER"/>
    <property type="match status" value="1"/>
</dbReference>
<dbReference type="SMART" id="SM00851">
    <property type="entry name" value="MGS"/>
    <property type="match status" value="1"/>
</dbReference>
<dbReference type="InterPro" id="IPR033937">
    <property type="entry name" value="MGS_CPS_CarB"/>
</dbReference>
<evidence type="ECO:0000256" key="3">
    <source>
        <dbReference type="ARBA" id="ARBA00022571"/>
    </source>
</evidence>
<dbReference type="Gene3D" id="3.40.50.1380">
    <property type="entry name" value="Methylglyoxal synthase-like domain"/>
    <property type="match status" value="1"/>
</dbReference>
<evidence type="ECO:0000256" key="6">
    <source>
        <dbReference type="ARBA" id="ARBA00022723"/>
    </source>
</evidence>
<dbReference type="InterPro" id="IPR016185">
    <property type="entry name" value="PreATP-grasp_dom_sf"/>
</dbReference>
<dbReference type="CDD" id="cd01424">
    <property type="entry name" value="MGS_CPS_II"/>
    <property type="match status" value="1"/>
</dbReference>
<evidence type="ECO:0000256" key="11">
    <source>
        <dbReference type="ARBA" id="ARBA00023211"/>
    </source>
</evidence>
<dbReference type="GO" id="GO:0004088">
    <property type="term" value="F:carbamoyl-phosphate synthase (glutamine-hydrolyzing) activity"/>
    <property type="evidence" value="ECO:0007669"/>
    <property type="project" value="TreeGrafter"/>
</dbReference>
<evidence type="ECO:0000313" key="17">
    <source>
        <dbReference type="Proteomes" id="UP000241118"/>
    </source>
</evidence>